<evidence type="ECO:0000256" key="5">
    <source>
        <dbReference type="ARBA" id="ARBA00023136"/>
    </source>
</evidence>
<dbReference type="Gene3D" id="2.60.40.10">
    <property type="entry name" value="Immunoglobulins"/>
    <property type="match status" value="5"/>
</dbReference>
<sequence>MNRLLLLFVLLISSYGLRATPFLTNKISTGEHPGDFKKADTTQCTERLELGPDIYLHSDGDVAFKAPGNWATYLWSNGATTASTVLATKGKYWLRVTDQCGNVFSDTLILREYEYCTRFRDNTVIGCDSTIHNLFFSECIPMVYKPGAFYPVSWHFSDGSVITGPTCTRVTKSDEVGNVMIYLHNPSTGEDIRYYKTIRNASISIAYFDKILVPLNKDTVLKTVFPDRESMRFDPAEPLMGKWSTGDTTQGLKVTQSGKYTYTLSIRRCPKRLEYVQYYAVGNAILNPIMKATSEGGLTYNFEDSVLNSYYPVLKWEFGDGETAEGREVTHTYAEPGYYSVKLTGVNGNIEDAEETGLEVGPNIKPDLGPDALLCPGDSLNLYSYNTVAGAKYHWNTGDTTYTLKVKQPGQYILEVVVGDRFSTDTINITAGCKLAAGFFYKRANDGKLTMVFTETPTHVTNAVTNRHWDFGDGNTSVTENPSHTYAAPGNYNVRLWIHDSIAHQQDSIVRSVYIMPPVKVALGKDTTIAAGQTLTLDASAAIGFWHGDATYRWSTGDTSRLLNINKPGFYTLTVKMYGYSSTDTIKVTWNPPPVEQNVTMLYSNNGANPKRVFFQNTSSLPDIIRTTWYTGDGNSVVLEGNNSNYVFYNYAQEGVYQVRMEVLTSDNLIHTAFEQVTVWPAFNAGSDTTYTGSPMLFKINEPFYSDTTAVVTWYPGGIKARQLLVTGPGEYSAYLNTPNFSAADTFYVYPPLHVDIGPDTTLTGNSLVLKINAPYFGDRSVKCTWYPGAISGQQITVQSPGTYTVSASRFGSVSVDSIVVKDGRPKPADFSYVRANNGQYTMNFSGIPSADILNATYSWDFGDNGFATGKNVAHTYNQAGVYNVWLFVTDSLQRTDTVRKLVTVVPFVSVNLGPDTTVEAGTPFRLDGITAIGGIRPDNITFQWSTGDTSSAITVTQPGSYGLSVSQYGRITTDSIRIYHRVTPPLKANFTYGRANNGQLTVNFAATPTPRAVKYSWNFGDNTSDSGVTVSHTYHAANSFIVRLTVSDNSNGRDTMQQTVTVAAPIRINLGPDTTYYGTPLVLRINAPYDKDSTVTVKWMPGNISGKQITVNAPGTYYATATQYGFSFTDTIVVASPPQVPPVIDSSAAVVTVKDSIPVTYTFPHPLNQDNIFTVQLIQSSSSTGGRSSAPEVININSFKGTDPRVSLNVKLPESVPCGKNYRIRVISSSPADTSIWSQGFEVLNPPPVPVLTQRGDSLESTEGFAYQWFRNNQPVNGATSRTIRAKVNGSYQVQVFSSGDCSTMSAPLSMVITGLTDLSLTISKLTVYPNPTAGAVYVEVEKVPAKPVQADVYNSKGGIVYTFLIKEKKTVLDLSTQPRGIYYIVPRGAGKQKAATVVIQ</sequence>
<feature type="domain" description="PKD" evidence="6">
    <location>
        <begin position="469"/>
        <end position="503"/>
    </location>
</feature>
<dbReference type="InterPro" id="IPR000601">
    <property type="entry name" value="PKD_dom"/>
</dbReference>
<dbReference type="Pfam" id="PF18911">
    <property type="entry name" value="PKD_4"/>
    <property type="match status" value="4"/>
</dbReference>
<dbReference type="SMART" id="SM00089">
    <property type="entry name" value="PKD"/>
    <property type="match status" value="5"/>
</dbReference>
<keyword evidence="5" id="KW-0472">Membrane</keyword>
<feature type="domain" description="PKD" evidence="6">
    <location>
        <begin position="596"/>
        <end position="679"/>
    </location>
</feature>
<dbReference type="InterPro" id="IPR035986">
    <property type="entry name" value="PKD_dom_sf"/>
</dbReference>
<evidence type="ECO:0000313" key="8">
    <source>
        <dbReference type="Proteomes" id="UP000199310"/>
    </source>
</evidence>
<evidence type="ECO:0000313" key="7">
    <source>
        <dbReference type="EMBL" id="SEW35590.1"/>
    </source>
</evidence>
<dbReference type="RefSeq" id="WP_089894684.1">
    <property type="nucleotide sequence ID" value="NZ_FOJG01000001.1"/>
</dbReference>
<dbReference type="PROSITE" id="PS50093">
    <property type="entry name" value="PKD"/>
    <property type="match status" value="5"/>
</dbReference>
<dbReference type="EMBL" id="FOJG01000001">
    <property type="protein sequence ID" value="SEW35590.1"/>
    <property type="molecule type" value="Genomic_DNA"/>
</dbReference>
<dbReference type="InterPro" id="IPR022409">
    <property type="entry name" value="PKD/Chitinase_dom"/>
</dbReference>
<feature type="domain" description="PKD" evidence="6">
    <location>
        <begin position="315"/>
        <end position="347"/>
    </location>
</feature>
<evidence type="ECO:0000259" key="6">
    <source>
        <dbReference type="PROSITE" id="PS50093"/>
    </source>
</evidence>
<dbReference type="SUPFAM" id="SSF49299">
    <property type="entry name" value="PKD domain"/>
    <property type="match status" value="5"/>
</dbReference>
<proteinExistence type="predicted"/>
<dbReference type="InterPro" id="IPR013783">
    <property type="entry name" value="Ig-like_fold"/>
</dbReference>
<accession>A0A1I0R5F6</accession>
<keyword evidence="4" id="KW-1133">Transmembrane helix</keyword>
<reference evidence="8" key="1">
    <citation type="submission" date="2016-10" db="EMBL/GenBank/DDBJ databases">
        <authorList>
            <person name="Varghese N."/>
            <person name="Submissions S."/>
        </authorList>
    </citation>
    <scope>NUCLEOTIDE SEQUENCE [LARGE SCALE GENOMIC DNA]</scope>
    <source>
        <strain evidence="8">DSM 3695</strain>
    </source>
</reference>
<keyword evidence="2" id="KW-0812">Transmembrane</keyword>
<protein>
    <submittedName>
        <fullName evidence="7">Por secretion system C-terminal sorting domain-containing protein</fullName>
    </submittedName>
</protein>
<keyword evidence="3" id="KW-0677">Repeat</keyword>
<dbReference type="GO" id="GO:0006816">
    <property type="term" value="P:calcium ion transport"/>
    <property type="evidence" value="ECO:0007669"/>
    <property type="project" value="TreeGrafter"/>
</dbReference>
<keyword evidence="8" id="KW-1185">Reference proteome</keyword>
<gene>
    <name evidence="7" type="ORF">SAMN04488122_2277</name>
</gene>
<dbReference type="CDD" id="cd00146">
    <property type="entry name" value="PKD"/>
    <property type="match status" value="4"/>
</dbReference>
<evidence type="ECO:0000256" key="1">
    <source>
        <dbReference type="ARBA" id="ARBA00004141"/>
    </source>
</evidence>
<organism evidence="7 8">
    <name type="scientific">Chitinophaga arvensicola</name>
    <dbReference type="NCBI Taxonomy" id="29529"/>
    <lineage>
        <taxon>Bacteria</taxon>
        <taxon>Pseudomonadati</taxon>
        <taxon>Bacteroidota</taxon>
        <taxon>Chitinophagia</taxon>
        <taxon>Chitinophagales</taxon>
        <taxon>Chitinophagaceae</taxon>
        <taxon>Chitinophaga</taxon>
    </lineage>
</organism>
<dbReference type="STRING" id="29529.SAMN04488122_2277"/>
<evidence type="ECO:0000256" key="2">
    <source>
        <dbReference type="ARBA" id="ARBA00022692"/>
    </source>
</evidence>
<evidence type="ECO:0000256" key="4">
    <source>
        <dbReference type="ARBA" id="ARBA00022989"/>
    </source>
</evidence>
<dbReference type="GO" id="GO:0005886">
    <property type="term" value="C:plasma membrane"/>
    <property type="evidence" value="ECO:0007669"/>
    <property type="project" value="TreeGrafter"/>
</dbReference>
<dbReference type="Pfam" id="PF18962">
    <property type="entry name" value="Por_Secre_tail"/>
    <property type="match status" value="1"/>
</dbReference>
<dbReference type="NCBIfam" id="TIGR04183">
    <property type="entry name" value="Por_Secre_tail"/>
    <property type="match status" value="1"/>
</dbReference>
<evidence type="ECO:0000256" key="3">
    <source>
        <dbReference type="ARBA" id="ARBA00022737"/>
    </source>
</evidence>
<dbReference type="GO" id="GO:0005261">
    <property type="term" value="F:monoatomic cation channel activity"/>
    <property type="evidence" value="ECO:0007669"/>
    <property type="project" value="TreeGrafter"/>
</dbReference>
<dbReference type="OrthoDB" id="599549at2"/>
<comment type="subcellular location">
    <subcellularLocation>
        <location evidence="1">Membrane</location>
        <topology evidence="1">Multi-pass membrane protein</topology>
    </subcellularLocation>
</comment>
<name>A0A1I0R5F6_9BACT</name>
<dbReference type="PANTHER" id="PTHR46730:SF4">
    <property type="entry name" value="POLYCYSTIC KIDNEY DISEASE PROTEIN 1-LIKE 1"/>
    <property type="match status" value="1"/>
</dbReference>
<feature type="domain" description="PKD" evidence="6">
    <location>
        <begin position="986"/>
        <end position="1070"/>
    </location>
</feature>
<dbReference type="PANTHER" id="PTHR46730">
    <property type="entry name" value="POLYCYSTIN-1"/>
    <property type="match status" value="1"/>
</dbReference>
<feature type="domain" description="PKD" evidence="6">
    <location>
        <begin position="826"/>
        <end position="905"/>
    </location>
</feature>
<dbReference type="InterPro" id="IPR026444">
    <property type="entry name" value="Secre_tail"/>
</dbReference>
<dbReference type="Proteomes" id="UP000199310">
    <property type="component" value="Unassembled WGS sequence"/>
</dbReference>